<comment type="caution">
    <text evidence="2">The sequence shown here is derived from an EMBL/GenBank/DDBJ whole genome shotgun (WGS) entry which is preliminary data.</text>
</comment>
<keyword evidence="3" id="KW-1185">Reference proteome</keyword>
<organism evidence="2 3">
    <name type="scientific">Flavobacterium silvaticum</name>
    <dbReference type="NCBI Taxonomy" id="1852020"/>
    <lineage>
        <taxon>Bacteria</taxon>
        <taxon>Pseudomonadati</taxon>
        <taxon>Bacteroidota</taxon>
        <taxon>Flavobacteriia</taxon>
        <taxon>Flavobacteriales</taxon>
        <taxon>Flavobacteriaceae</taxon>
        <taxon>Flavobacterium</taxon>
    </lineage>
</organism>
<name>A0A972JG09_9FLAO</name>
<evidence type="ECO:0000313" key="2">
    <source>
        <dbReference type="EMBL" id="NMH28544.1"/>
    </source>
</evidence>
<evidence type="ECO:0000313" key="3">
    <source>
        <dbReference type="Proteomes" id="UP000712080"/>
    </source>
</evidence>
<dbReference type="PANTHER" id="PTHR41339">
    <property type="entry name" value="LIPL48"/>
    <property type="match status" value="1"/>
</dbReference>
<dbReference type="EMBL" id="JAAMPU010000106">
    <property type="protein sequence ID" value="NMH28544.1"/>
    <property type="molecule type" value="Genomic_DNA"/>
</dbReference>
<accession>A0A972JG09</accession>
<feature type="signal peptide" evidence="1">
    <location>
        <begin position="1"/>
        <end position="18"/>
    </location>
</feature>
<sequence>MKKMLMLAVAAAMVAACSSDDNNGTPTDPQTADGLITSLTDIDYDATSLKGYIAGNITLPAGEYTLDGALTVLDGFTLTLEPGVKFIANTSGAQGGTNVRLQVNKGGKLMAVGTASQPIVFTSDTEEPGDWAGVFLCGKATLTSPNGGRDGSYTQATEIGDASYGGSDDADSSGHLEYVEIAYAGARINGTKEGNNLSLYAQGTGTILKNLWLHDGSDDNIEFFGGTVNAENLLVVNSADDTFDWCLGWNGHVTNVVEIREAGFTDITNGSGMMEGDGFFSDLGSTPANTANLSNPTLTNFSIGVYGASGTDSADPNSTAYKLRAVALFRTGCKISLTNSKVIWGDAVNMPTNGLFKFNDATGPALAADVHISLNYTGPSFIGGTGVTTSPDSPVPGANYNLSGAYPAYIYGDFAQLVFNNTGATGADKSVFAWTNYDFATKAPGL</sequence>
<evidence type="ECO:0000256" key="1">
    <source>
        <dbReference type="SAM" id="SignalP"/>
    </source>
</evidence>
<evidence type="ECO:0008006" key="4">
    <source>
        <dbReference type="Google" id="ProtNLM"/>
    </source>
</evidence>
<dbReference type="Proteomes" id="UP000712080">
    <property type="component" value="Unassembled WGS sequence"/>
</dbReference>
<dbReference type="PROSITE" id="PS51257">
    <property type="entry name" value="PROKAR_LIPOPROTEIN"/>
    <property type="match status" value="1"/>
</dbReference>
<reference evidence="2" key="1">
    <citation type="submission" date="2020-02" db="EMBL/GenBank/DDBJ databases">
        <title>Flavobacterium sp. genome.</title>
        <authorList>
            <person name="Jung H.S."/>
            <person name="Baek J.H."/>
            <person name="Jeon C.O."/>
        </authorList>
    </citation>
    <scope>NUCLEOTIDE SEQUENCE</scope>
    <source>
        <strain evidence="2">SE-s28</strain>
    </source>
</reference>
<feature type="chain" id="PRO_5037271069" description="Lipoprotein" evidence="1">
    <location>
        <begin position="19"/>
        <end position="446"/>
    </location>
</feature>
<gene>
    <name evidence="2" type="ORF">G6047_10920</name>
</gene>
<keyword evidence="1" id="KW-0732">Signal</keyword>
<protein>
    <recommendedName>
        <fullName evidence="4">Lipoprotein</fullName>
    </recommendedName>
</protein>
<dbReference type="PANTHER" id="PTHR41339:SF1">
    <property type="entry name" value="SECRETED PROTEIN"/>
    <property type="match status" value="1"/>
</dbReference>
<proteinExistence type="predicted"/>
<dbReference type="RefSeq" id="WP_169527656.1">
    <property type="nucleotide sequence ID" value="NZ_JAAMPU010000106.1"/>
</dbReference>
<dbReference type="AlphaFoldDB" id="A0A972JG09"/>